<dbReference type="Pfam" id="PF07690">
    <property type="entry name" value="MFS_1"/>
    <property type="match status" value="1"/>
</dbReference>
<feature type="transmembrane region" description="Helical" evidence="6">
    <location>
        <begin position="81"/>
        <end position="101"/>
    </location>
</feature>
<feature type="region of interest" description="Disordered" evidence="5">
    <location>
        <begin position="1"/>
        <end position="61"/>
    </location>
</feature>
<feature type="transmembrane region" description="Helical" evidence="6">
    <location>
        <begin position="176"/>
        <end position="202"/>
    </location>
</feature>
<keyword evidence="9" id="KW-1185">Reference proteome</keyword>
<evidence type="ECO:0000256" key="5">
    <source>
        <dbReference type="SAM" id="MobiDB-lite"/>
    </source>
</evidence>
<dbReference type="PANTHER" id="PTHR10924:SF6">
    <property type="entry name" value="SOLUTE CARRIER FAMILY 49 MEMBER A3"/>
    <property type="match status" value="1"/>
</dbReference>
<gene>
    <name evidence="8" type="ORF">NESM_000560400</name>
</gene>
<feature type="transmembrane region" description="Helical" evidence="6">
    <location>
        <begin position="209"/>
        <end position="229"/>
    </location>
</feature>
<dbReference type="Gene3D" id="1.20.1250.20">
    <property type="entry name" value="MFS general substrate transporter like domains"/>
    <property type="match status" value="2"/>
</dbReference>
<protein>
    <submittedName>
        <fullName evidence="8">Major Facilitator Superfamily</fullName>
    </submittedName>
</protein>
<dbReference type="Proteomes" id="UP001430356">
    <property type="component" value="Unassembled WGS sequence"/>
</dbReference>
<feature type="domain" description="Major facilitator superfamily (MFS) profile" evidence="7">
    <location>
        <begin position="83"/>
        <end position="492"/>
    </location>
</feature>
<proteinExistence type="predicted"/>
<dbReference type="AlphaFoldDB" id="A0AAW0EU31"/>
<keyword evidence="4 6" id="KW-0472">Membrane</keyword>
<dbReference type="PANTHER" id="PTHR10924">
    <property type="entry name" value="MAJOR FACILITATOR SUPERFAMILY PROTEIN-RELATED"/>
    <property type="match status" value="1"/>
</dbReference>
<evidence type="ECO:0000313" key="9">
    <source>
        <dbReference type="Proteomes" id="UP001430356"/>
    </source>
</evidence>
<dbReference type="EMBL" id="JAECZO010000071">
    <property type="protein sequence ID" value="KAK7196248.1"/>
    <property type="molecule type" value="Genomic_DNA"/>
</dbReference>
<evidence type="ECO:0000256" key="6">
    <source>
        <dbReference type="SAM" id="Phobius"/>
    </source>
</evidence>
<organism evidence="8 9">
    <name type="scientific">Novymonas esmeraldas</name>
    <dbReference type="NCBI Taxonomy" id="1808958"/>
    <lineage>
        <taxon>Eukaryota</taxon>
        <taxon>Discoba</taxon>
        <taxon>Euglenozoa</taxon>
        <taxon>Kinetoplastea</taxon>
        <taxon>Metakinetoplastina</taxon>
        <taxon>Trypanosomatida</taxon>
        <taxon>Trypanosomatidae</taxon>
        <taxon>Novymonas</taxon>
    </lineage>
</organism>
<evidence type="ECO:0000259" key="7">
    <source>
        <dbReference type="PROSITE" id="PS50850"/>
    </source>
</evidence>
<dbReference type="InterPro" id="IPR011701">
    <property type="entry name" value="MFS"/>
</dbReference>
<evidence type="ECO:0000256" key="3">
    <source>
        <dbReference type="ARBA" id="ARBA00022989"/>
    </source>
</evidence>
<evidence type="ECO:0000313" key="8">
    <source>
        <dbReference type="EMBL" id="KAK7196248.1"/>
    </source>
</evidence>
<feature type="transmembrane region" description="Helical" evidence="6">
    <location>
        <begin position="464"/>
        <end position="484"/>
    </location>
</feature>
<dbReference type="PROSITE" id="PS50850">
    <property type="entry name" value="MFS"/>
    <property type="match status" value="1"/>
</dbReference>
<feature type="transmembrane region" description="Helical" evidence="6">
    <location>
        <begin position="395"/>
        <end position="420"/>
    </location>
</feature>
<feature type="transmembrane region" description="Helical" evidence="6">
    <location>
        <begin position="432"/>
        <end position="452"/>
    </location>
</feature>
<evidence type="ECO:0000256" key="1">
    <source>
        <dbReference type="ARBA" id="ARBA00004141"/>
    </source>
</evidence>
<accession>A0AAW0EU31</accession>
<evidence type="ECO:0000256" key="2">
    <source>
        <dbReference type="ARBA" id="ARBA00022692"/>
    </source>
</evidence>
<dbReference type="SUPFAM" id="SSF103473">
    <property type="entry name" value="MFS general substrate transporter"/>
    <property type="match status" value="1"/>
</dbReference>
<name>A0AAW0EU31_9TRYP</name>
<dbReference type="GO" id="GO:0016020">
    <property type="term" value="C:membrane"/>
    <property type="evidence" value="ECO:0007669"/>
    <property type="project" value="UniProtKB-SubCell"/>
</dbReference>
<dbReference type="InterPro" id="IPR049680">
    <property type="entry name" value="FLVCR1-2_SLC49-like"/>
</dbReference>
<keyword evidence="2 6" id="KW-0812">Transmembrane</keyword>
<dbReference type="InterPro" id="IPR020846">
    <property type="entry name" value="MFS_dom"/>
</dbReference>
<dbReference type="InterPro" id="IPR036259">
    <property type="entry name" value="MFS_trans_sf"/>
</dbReference>
<evidence type="ECO:0000256" key="4">
    <source>
        <dbReference type="ARBA" id="ARBA00023136"/>
    </source>
</evidence>
<feature type="transmembrane region" description="Helical" evidence="6">
    <location>
        <begin position="241"/>
        <end position="266"/>
    </location>
</feature>
<comment type="caution">
    <text evidence="8">The sequence shown here is derived from an EMBL/GenBank/DDBJ whole genome shotgun (WGS) entry which is preliminary data.</text>
</comment>
<keyword evidence="3 6" id="KW-1133">Transmembrane helix</keyword>
<feature type="compositionally biased region" description="Basic and acidic residues" evidence="5">
    <location>
        <begin position="18"/>
        <end position="28"/>
    </location>
</feature>
<feature type="transmembrane region" description="Helical" evidence="6">
    <location>
        <begin position="148"/>
        <end position="170"/>
    </location>
</feature>
<feature type="transmembrane region" description="Helical" evidence="6">
    <location>
        <begin position="364"/>
        <end position="383"/>
    </location>
</feature>
<dbReference type="GO" id="GO:0022857">
    <property type="term" value="F:transmembrane transporter activity"/>
    <property type="evidence" value="ECO:0007669"/>
    <property type="project" value="InterPro"/>
</dbReference>
<reference evidence="8 9" key="1">
    <citation type="journal article" date="2021" name="MBio">
        <title>A New Model Trypanosomatid, Novymonas esmeraldas: Genomic Perception of Its 'Candidatus Pandoraea novymonadis' Endosymbiont.</title>
        <authorList>
            <person name="Zakharova A."/>
            <person name="Saura A."/>
            <person name="Butenko A."/>
            <person name="Podesvova L."/>
            <person name="Warmusova S."/>
            <person name="Kostygov A.Y."/>
            <person name="Nenarokova A."/>
            <person name="Lukes J."/>
            <person name="Opperdoes F.R."/>
            <person name="Yurchenko V."/>
        </authorList>
    </citation>
    <scope>NUCLEOTIDE SEQUENCE [LARGE SCALE GENOMIC DNA]</scope>
    <source>
        <strain evidence="8 9">E262AT.01</strain>
    </source>
</reference>
<comment type="subcellular location">
    <subcellularLocation>
        <location evidence="1">Membrane</location>
        <topology evidence="1">Multi-pass membrane protein</topology>
    </subcellularLocation>
</comment>
<sequence>MSAAATPIWSASSAELPLQHRREEDSENTHVSLPNAPDTPPRSKEHSGNELPDSASGMENRLQRRKCTEPLDLIETTPFRFVVLALFAAFGFINQVQYVAFAFVIRETETYFNVGALEVNLLSLLIPVVYVIGVLPGCFVYNKVGLRYGMIIGAAVNAFASTLKLIAVWVPQYPLLVVAQLFVAMGQILFLSLPTLIAGIWFPPKERTVATAVASLLGFAGMAVGMFYSPHVVSLPDDCTATNWAALMGSQFGFSTLVLVLVVALARDKPLHRPSLTSTEDYKLPLFKFIKSQFRDLNFVLLTVSFGLITGFLTAVAGVLAQLLEPFGIDETESGLLAFSGILGGALNCALVGFLVDQTHRYKFTALGLATVSTALFVIATVLTKTVSDADALRVALYVLVPLLEFLVLPIVPVVMELAVELAYPCPETVPSTIVLASMCFFSFVGMIVFSIVLGDDPTVESGFYVLLITLIASALSIVGLLCVKEQLHRQAEDEVAPESQESSPADDGEQRIIETGVLATQAVDVRTLSPV</sequence>
<feature type="transmembrane region" description="Helical" evidence="6">
    <location>
        <begin position="297"/>
        <end position="324"/>
    </location>
</feature>
<feature type="transmembrane region" description="Helical" evidence="6">
    <location>
        <begin position="336"/>
        <end position="357"/>
    </location>
</feature>
<feature type="transmembrane region" description="Helical" evidence="6">
    <location>
        <begin position="121"/>
        <end position="141"/>
    </location>
</feature>